<reference evidence="1 2" key="1">
    <citation type="submission" date="2023-03" db="EMBL/GenBank/DDBJ databases">
        <title>Genome insight into feeding habits of ladybird beetles.</title>
        <authorList>
            <person name="Li H.-S."/>
            <person name="Huang Y.-H."/>
            <person name="Pang H."/>
        </authorList>
    </citation>
    <scope>NUCLEOTIDE SEQUENCE [LARGE SCALE GENOMIC DNA]</scope>
    <source>
        <strain evidence="1">SYSU_2023b</strain>
        <tissue evidence="1">Whole body</tissue>
    </source>
</reference>
<sequence length="120" mass="12932">MGGFGGMMLPFMLSMAAKLIALIAGVGLLSAKAAVVAKLALLISVILFIQYYFSRTSNVLPSFYGGASYPSVTYGTNNLGGWNAQYPYARSLEVDGSTTESFDGEQIAYNGYTRPYERTQ</sequence>
<comment type="caution">
    <text evidence="1">The sequence shown here is derived from an EMBL/GenBank/DDBJ whole genome shotgun (WGS) entry which is preliminary data.</text>
</comment>
<keyword evidence="2" id="KW-1185">Reference proteome</keyword>
<gene>
    <name evidence="1" type="ORF">WA026_008496</name>
</gene>
<evidence type="ECO:0000313" key="2">
    <source>
        <dbReference type="Proteomes" id="UP001431783"/>
    </source>
</evidence>
<protein>
    <submittedName>
        <fullName evidence="1">Uncharacterized protein</fullName>
    </submittedName>
</protein>
<organism evidence="1 2">
    <name type="scientific">Henosepilachna vigintioctopunctata</name>
    <dbReference type="NCBI Taxonomy" id="420089"/>
    <lineage>
        <taxon>Eukaryota</taxon>
        <taxon>Metazoa</taxon>
        <taxon>Ecdysozoa</taxon>
        <taxon>Arthropoda</taxon>
        <taxon>Hexapoda</taxon>
        <taxon>Insecta</taxon>
        <taxon>Pterygota</taxon>
        <taxon>Neoptera</taxon>
        <taxon>Endopterygota</taxon>
        <taxon>Coleoptera</taxon>
        <taxon>Polyphaga</taxon>
        <taxon>Cucujiformia</taxon>
        <taxon>Coccinelloidea</taxon>
        <taxon>Coccinellidae</taxon>
        <taxon>Epilachninae</taxon>
        <taxon>Epilachnini</taxon>
        <taxon>Henosepilachna</taxon>
    </lineage>
</organism>
<dbReference type="Proteomes" id="UP001431783">
    <property type="component" value="Unassembled WGS sequence"/>
</dbReference>
<name>A0AAW1U8C2_9CUCU</name>
<evidence type="ECO:0000313" key="1">
    <source>
        <dbReference type="EMBL" id="KAK9879987.1"/>
    </source>
</evidence>
<dbReference type="AlphaFoldDB" id="A0AAW1U8C2"/>
<accession>A0AAW1U8C2</accession>
<dbReference type="EMBL" id="JARQZJ010000063">
    <property type="protein sequence ID" value="KAK9879987.1"/>
    <property type="molecule type" value="Genomic_DNA"/>
</dbReference>
<proteinExistence type="predicted"/>